<keyword evidence="1" id="KW-0812">Transmembrane</keyword>
<dbReference type="EMBL" id="MTHB01000233">
    <property type="protein sequence ID" value="OXC74073.1"/>
    <property type="molecule type" value="Genomic_DNA"/>
</dbReference>
<evidence type="ECO:0000313" key="2">
    <source>
        <dbReference type="EMBL" id="OXC74073.1"/>
    </source>
</evidence>
<evidence type="ECO:0000256" key="1">
    <source>
        <dbReference type="SAM" id="Phobius"/>
    </source>
</evidence>
<proteinExistence type="predicted"/>
<gene>
    <name evidence="2" type="ORF">BSU04_33770</name>
</gene>
<name>A0A226WSJ7_CABSO</name>
<keyword evidence="1" id="KW-0472">Membrane</keyword>
<keyword evidence="1" id="KW-1133">Transmembrane helix</keyword>
<reference evidence="3" key="1">
    <citation type="submission" date="2017-01" db="EMBL/GenBank/DDBJ databases">
        <title>Genome Analysis of Deinococcus marmoris KOPRI26562.</title>
        <authorList>
            <person name="Kim J.H."/>
            <person name="Oh H.-M."/>
        </authorList>
    </citation>
    <scope>NUCLEOTIDE SEQUENCE [LARGE SCALE GENOMIC DNA]</scope>
    <source>
        <strain evidence="3">PAMC 26633</strain>
    </source>
</reference>
<sequence length="66" mass="7290">MLAFSNALESTSLQTLAHQVHPMNNILKKVLAVFIVAAFVAPAVSYAKPHHHHKYTKAKHVDHAAH</sequence>
<evidence type="ECO:0000313" key="3">
    <source>
        <dbReference type="Proteomes" id="UP000214720"/>
    </source>
</evidence>
<dbReference type="AlphaFoldDB" id="A0A226WSJ7"/>
<organism evidence="2 3">
    <name type="scientific">Caballeronia sordidicola</name>
    <name type="common">Burkholderia sordidicola</name>
    <dbReference type="NCBI Taxonomy" id="196367"/>
    <lineage>
        <taxon>Bacteria</taxon>
        <taxon>Pseudomonadati</taxon>
        <taxon>Pseudomonadota</taxon>
        <taxon>Betaproteobacteria</taxon>
        <taxon>Burkholderiales</taxon>
        <taxon>Burkholderiaceae</taxon>
        <taxon>Caballeronia</taxon>
    </lineage>
</organism>
<accession>A0A226WSJ7</accession>
<dbReference type="Proteomes" id="UP000214720">
    <property type="component" value="Unassembled WGS sequence"/>
</dbReference>
<feature type="transmembrane region" description="Helical" evidence="1">
    <location>
        <begin position="30"/>
        <end position="47"/>
    </location>
</feature>
<comment type="caution">
    <text evidence="2">The sequence shown here is derived from an EMBL/GenBank/DDBJ whole genome shotgun (WGS) entry which is preliminary data.</text>
</comment>
<protein>
    <submittedName>
        <fullName evidence="2">Uncharacterized protein</fullName>
    </submittedName>
</protein>